<evidence type="ECO:0000313" key="2">
    <source>
        <dbReference type="Proteomes" id="UP000814033"/>
    </source>
</evidence>
<name>A0ACB8RZE9_9AGAM</name>
<keyword evidence="2" id="KW-1185">Reference proteome</keyword>
<dbReference type="Proteomes" id="UP000814033">
    <property type="component" value="Unassembled WGS sequence"/>
</dbReference>
<proteinExistence type="predicted"/>
<dbReference type="EMBL" id="MU275880">
    <property type="protein sequence ID" value="KAI0048938.1"/>
    <property type="molecule type" value="Genomic_DNA"/>
</dbReference>
<protein>
    <submittedName>
        <fullName evidence="1">DUF803-domain-containing protein</fullName>
    </submittedName>
</protein>
<evidence type="ECO:0000313" key="1">
    <source>
        <dbReference type="EMBL" id="KAI0048938.1"/>
    </source>
</evidence>
<gene>
    <name evidence="1" type="ORF">FA95DRAFT_1490132</name>
</gene>
<reference evidence="1" key="2">
    <citation type="journal article" date="2022" name="New Phytol.">
        <title>Evolutionary transition to the ectomycorrhizal habit in the genomes of a hyperdiverse lineage of mushroom-forming fungi.</title>
        <authorList>
            <person name="Looney B."/>
            <person name="Miyauchi S."/>
            <person name="Morin E."/>
            <person name="Drula E."/>
            <person name="Courty P.E."/>
            <person name="Kohler A."/>
            <person name="Kuo A."/>
            <person name="LaButti K."/>
            <person name="Pangilinan J."/>
            <person name="Lipzen A."/>
            <person name="Riley R."/>
            <person name="Andreopoulos W."/>
            <person name="He G."/>
            <person name="Johnson J."/>
            <person name="Nolan M."/>
            <person name="Tritt A."/>
            <person name="Barry K.W."/>
            <person name="Grigoriev I.V."/>
            <person name="Nagy L.G."/>
            <person name="Hibbett D."/>
            <person name="Henrissat B."/>
            <person name="Matheny P.B."/>
            <person name="Labbe J."/>
            <person name="Martin F.M."/>
        </authorList>
    </citation>
    <scope>NUCLEOTIDE SEQUENCE</scope>
    <source>
        <strain evidence="1">FP105234-sp</strain>
    </source>
</reference>
<accession>A0ACB8RZE9</accession>
<comment type="caution">
    <text evidence="1">The sequence shown here is derived from an EMBL/GenBank/DDBJ whole genome shotgun (WGS) entry which is preliminary data.</text>
</comment>
<reference evidence="1" key="1">
    <citation type="submission" date="2021-02" db="EMBL/GenBank/DDBJ databases">
        <authorList>
            <consortium name="DOE Joint Genome Institute"/>
            <person name="Ahrendt S."/>
            <person name="Looney B.P."/>
            <person name="Miyauchi S."/>
            <person name="Morin E."/>
            <person name="Drula E."/>
            <person name="Courty P.E."/>
            <person name="Chicoki N."/>
            <person name="Fauchery L."/>
            <person name="Kohler A."/>
            <person name="Kuo A."/>
            <person name="Labutti K."/>
            <person name="Pangilinan J."/>
            <person name="Lipzen A."/>
            <person name="Riley R."/>
            <person name="Andreopoulos W."/>
            <person name="He G."/>
            <person name="Johnson J."/>
            <person name="Barry K.W."/>
            <person name="Grigoriev I.V."/>
            <person name="Nagy L."/>
            <person name="Hibbett D."/>
            <person name="Henrissat B."/>
            <person name="Matheny P.B."/>
            <person name="Labbe J."/>
            <person name="Martin F."/>
        </authorList>
    </citation>
    <scope>NUCLEOTIDE SEQUENCE</scope>
    <source>
        <strain evidence="1">FP105234-sp</strain>
    </source>
</reference>
<organism evidence="1 2">
    <name type="scientific">Auriscalpium vulgare</name>
    <dbReference type="NCBI Taxonomy" id="40419"/>
    <lineage>
        <taxon>Eukaryota</taxon>
        <taxon>Fungi</taxon>
        <taxon>Dikarya</taxon>
        <taxon>Basidiomycota</taxon>
        <taxon>Agaricomycotina</taxon>
        <taxon>Agaricomycetes</taxon>
        <taxon>Russulales</taxon>
        <taxon>Auriscalpiaceae</taxon>
        <taxon>Auriscalpium</taxon>
    </lineage>
</organism>
<sequence length="417" mass="45008">MVEDKYIGIVLAMSGSVAIGTSFIITKKGLNDAAERNSAYASASDDHAYLKNPIWWAGISTFANFAAYSFAPPILVTPLGALSVIIGAILASYLLDEQLGHLGRVGCTLCLIGSLIIVLHAPADKDIETVDEILHYAVQPGFLMYCFSVLVFTLVMIYSVAPIYGRKKPVVYISICSLVGSVSIMAIKGFGIAVKLTFAGSNQFTHPSTYVFGIVIVVCIMVQMNYFNKALDIFSTNVVNPLYYVGFSTATIVASLILFQGLNTDNPTNTLSLIAGFVVTFLGIHLLELSRKADPTPVLNGHSALESGLMNPRLSLQGRSSIDGWGGLSPVSTGHARRGSRNSMYRAQSHTLFDSFGAEEPENGEAVGLRRLSEEGEDDELEADERTRLRAADEQRRSGSRSHSISPHGSQGDLRRS</sequence>